<reference evidence="1 2" key="1">
    <citation type="submission" date="2016-04" db="EMBL/GenBank/DDBJ databases">
        <title>A degradative enzymes factory behind the ericoid mycorrhizal symbiosis.</title>
        <authorList>
            <consortium name="DOE Joint Genome Institute"/>
            <person name="Martino E."/>
            <person name="Morin E."/>
            <person name="Grelet G."/>
            <person name="Kuo A."/>
            <person name="Kohler A."/>
            <person name="Daghino S."/>
            <person name="Barry K."/>
            <person name="Choi C."/>
            <person name="Cichocki N."/>
            <person name="Clum A."/>
            <person name="Copeland A."/>
            <person name="Hainaut M."/>
            <person name="Haridas S."/>
            <person name="Labutti K."/>
            <person name="Lindquist E."/>
            <person name="Lipzen A."/>
            <person name="Khouja H.-R."/>
            <person name="Murat C."/>
            <person name="Ohm R."/>
            <person name="Olson A."/>
            <person name="Spatafora J."/>
            <person name="Veneault-Fourrey C."/>
            <person name="Henrissat B."/>
            <person name="Grigoriev I."/>
            <person name="Martin F."/>
            <person name="Perotto S."/>
        </authorList>
    </citation>
    <scope>NUCLEOTIDE SEQUENCE [LARGE SCALE GENOMIC DNA]</scope>
    <source>
        <strain evidence="1 2">E</strain>
    </source>
</reference>
<organism evidence="1 2">
    <name type="scientific">Hyaloscypha bicolor E</name>
    <dbReference type="NCBI Taxonomy" id="1095630"/>
    <lineage>
        <taxon>Eukaryota</taxon>
        <taxon>Fungi</taxon>
        <taxon>Dikarya</taxon>
        <taxon>Ascomycota</taxon>
        <taxon>Pezizomycotina</taxon>
        <taxon>Leotiomycetes</taxon>
        <taxon>Helotiales</taxon>
        <taxon>Hyaloscyphaceae</taxon>
        <taxon>Hyaloscypha</taxon>
        <taxon>Hyaloscypha bicolor</taxon>
    </lineage>
</organism>
<dbReference type="Proteomes" id="UP000235371">
    <property type="component" value="Unassembled WGS sequence"/>
</dbReference>
<dbReference type="AlphaFoldDB" id="A0A2J6TNN1"/>
<keyword evidence="2" id="KW-1185">Reference proteome</keyword>
<dbReference type="EMBL" id="KZ613747">
    <property type="protein sequence ID" value="PMD64620.1"/>
    <property type="molecule type" value="Genomic_DNA"/>
</dbReference>
<evidence type="ECO:0000313" key="2">
    <source>
        <dbReference type="Proteomes" id="UP000235371"/>
    </source>
</evidence>
<dbReference type="InParanoid" id="A0A2J6TNN1"/>
<evidence type="ECO:0000313" key="1">
    <source>
        <dbReference type="EMBL" id="PMD64620.1"/>
    </source>
</evidence>
<proteinExistence type="predicted"/>
<dbReference type="GeneID" id="36587435"/>
<sequence>MCLRVLYHALFAETWCFVLRDPHISRRKQRQAGALRNTSNRALTRREGFMI</sequence>
<dbReference type="RefSeq" id="XP_024741524.1">
    <property type="nucleotide sequence ID" value="XM_024879358.1"/>
</dbReference>
<protein>
    <submittedName>
        <fullName evidence="1">Uncharacterized protein</fullName>
    </submittedName>
</protein>
<gene>
    <name evidence="1" type="ORF">K444DRAFT_608328</name>
</gene>
<accession>A0A2J6TNN1</accession>
<name>A0A2J6TNN1_9HELO</name>